<gene>
    <name evidence="1" type="ORF">LLUT_LOCUS7652</name>
</gene>
<dbReference type="Proteomes" id="UP001497480">
    <property type="component" value="Unassembled WGS sequence"/>
</dbReference>
<evidence type="ECO:0000313" key="1">
    <source>
        <dbReference type="EMBL" id="CAL0306592.1"/>
    </source>
</evidence>
<organism evidence="1 2">
    <name type="scientific">Lupinus luteus</name>
    <name type="common">European yellow lupine</name>
    <dbReference type="NCBI Taxonomy" id="3873"/>
    <lineage>
        <taxon>Eukaryota</taxon>
        <taxon>Viridiplantae</taxon>
        <taxon>Streptophyta</taxon>
        <taxon>Embryophyta</taxon>
        <taxon>Tracheophyta</taxon>
        <taxon>Spermatophyta</taxon>
        <taxon>Magnoliopsida</taxon>
        <taxon>eudicotyledons</taxon>
        <taxon>Gunneridae</taxon>
        <taxon>Pentapetalae</taxon>
        <taxon>rosids</taxon>
        <taxon>fabids</taxon>
        <taxon>Fabales</taxon>
        <taxon>Fabaceae</taxon>
        <taxon>Papilionoideae</taxon>
        <taxon>50 kb inversion clade</taxon>
        <taxon>genistoids sensu lato</taxon>
        <taxon>core genistoids</taxon>
        <taxon>Genisteae</taxon>
        <taxon>Lupinus</taxon>
    </lineage>
</organism>
<sequence length="62" mass="6592">MNLAPGQLKVSTVKVAQAGSLAEQLDRLAEQPAYKHGLQATTMSCMTSKSSSPQQLFKISSP</sequence>
<comment type="caution">
    <text evidence="1">The sequence shown here is derived from an EMBL/GenBank/DDBJ whole genome shotgun (WGS) entry which is preliminary data.</text>
</comment>
<accession>A0AAV1WBN8</accession>
<proteinExistence type="predicted"/>
<keyword evidence="2" id="KW-1185">Reference proteome</keyword>
<dbReference type="EMBL" id="CAXHTB010000005">
    <property type="protein sequence ID" value="CAL0306592.1"/>
    <property type="molecule type" value="Genomic_DNA"/>
</dbReference>
<reference evidence="1 2" key="1">
    <citation type="submission" date="2024-03" db="EMBL/GenBank/DDBJ databases">
        <authorList>
            <person name="Martinez-Hernandez J."/>
        </authorList>
    </citation>
    <scope>NUCLEOTIDE SEQUENCE [LARGE SCALE GENOMIC DNA]</scope>
</reference>
<evidence type="ECO:0000313" key="2">
    <source>
        <dbReference type="Proteomes" id="UP001497480"/>
    </source>
</evidence>
<name>A0AAV1WBN8_LUPLU</name>
<protein>
    <submittedName>
        <fullName evidence="1">Uncharacterized protein</fullName>
    </submittedName>
</protein>
<dbReference type="AlphaFoldDB" id="A0AAV1WBN8"/>